<evidence type="ECO:0000313" key="2">
    <source>
        <dbReference type="EMBL" id="HIY88864.1"/>
    </source>
</evidence>
<feature type="region of interest" description="Disordered" evidence="1">
    <location>
        <begin position="325"/>
        <end position="352"/>
    </location>
</feature>
<reference evidence="2" key="1">
    <citation type="journal article" date="2021" name="PeerJ">
        <title>Extensive microbial diversity within the chicken gut microbiome revealed by metagenomics and culture.</title>
        <authorList>
            <person name="Gilroy R."/>
            <person name="Ravi A."/>
            <person name="Getino M."/>
            <person name="Pursley I."/>
            <person name="Horton D.L."/>
            <person name="Alikhan N.F."/>
            <person name="Baker D."/>
            <person name="Gharbi K."/>
            <person name="Hall N."/>
            <person name="Watson M."/>
            <person name="Adriaenssens E.M."/>
            <person name="Foster-Nyarko E."/>
            <person name="Jarju S."/>
            <person name="Secka A."/>
            <person name="Antonio M."/>
            <person name="Oren A."/>
            <person name="Chaudhuri R.R."/>
            <person name="La Ragione R."/>
            <person name="Hildebrand F."/>
            <person name="Pallen M.J."/>
        </authorList>
    </citation>
    <scope>NUCLEOTIDE SEQUENCE</scope>
    <source>
        <strain evidence="2">Gambia2-208</strain>
    </source>
</reference>
<organism evidence="2 3">
    <name type="scientific">Candidatus Bacteroides pullicola</name>
    <dbReference type="NCBI Taxonomy" id="2838475"/>
    <lineage>
        <taxon>Bacteria</taxon>
        <taxon>Pseudomonadati</taxon>
        <taxon>Bacteroidota</taxon>
        <taxon>Bacteroidia</taxon>
        <taxon>Bacteroidales</taxon>
        <taxon>Bacteroidaceae</taxon>
        <taxon>Bacteroides</taxon>
    </lineage>
</organism>
<accession>A0A9D1ZJR1</accession>
<reference evidence="2" key="2">
    <citation type="submission" date="2021-04" db="EMBL/GenBank/DDBJ databases">
        <authorList>
            <person name="Gilroy R."/>
        </authorList>
    </citation>
    <scope>NUCLEOTIDE SEQUENCE</scope>
    <source>
        <strain evidence="2">Gambia2-208</strain>
    </source>
</reference>
<protein>
    <submittedName>
        <fullName evidence="2">Uncharacterized protein</fullName>
    </submittedName>
</protein>
<dbReference type="Proteomes" id="UP000886851">
    <property type="component" value="Unassembled WGS sequence"/>
</dbReference>
<feature type="compositionally biased region" description="Low complexity" evidence="1">
    <location>
        <begin position="325"/>
        <end position="341"/>
    </location>
</feature>
<evidence type="ECO:0000256" key="1">
    <source>
        <dbReference type="SAM" id="MobiDB-lite"/>
    </source>
</evidence>
<name>A0A9D1ZJR1_9BACE</name>
<evidence type="ECO:0000313" key="3">
    <source>
        <dbReference type="Proteomes" id="UP000886851"/>
    </source>
</evidence>
<dbReference type="AlphaFoldDB" id="A0A9D1ZJR1"/>
<proteinExistence type="predicted"/>
<gene>
    <name evidence="2" type="ORF">H9824_09200</name>
</gene>
<sequence>MAIRKNTNPRAADLQPELRDILLRNGMQAHVVMDGGSYKLLVQGHDSPLLSYPLTDRQVAVLTDWGTNYANKKAYNTFTEIVGGDFYLPRNFVHARNANGRVAMGLHGYRIGAGEYGRLGWHPAFLGWTPRQQGGWHLRRVGGALFYPGAPMVAERPDGRLKPGELQSGGYGFYYKGQARPSAPASQDVLQDLEAVITPVHTVPRSTEPAKPYKELITSPVYFSNEKWQECLASHGLLIDRERKTLTIQSDKVAADMVYDLTDEELAVLTSNSLKEHSLEQRLGTLNGIIQSDFASAVTTDILNSKERIAIDLRPEVRQEIEAAQQQETAAATRAQPAQAPDGYSVEAETPREGASVYGDDLAYINEDKGWFREGRHGREVSVGEIRVEPSETEGKYRMTAVIDGERVSHEITQKDYDKFLAVDDYHRMKLFSKIFGEVDMKSRTGLGAKIGGALLAGASVMGGLVHDAHHPPRHAPVVFADRFGAPPPRPYFKPGVDTPMDVAARNFEAAMNAEHRDMHLGNGR</sequence>
<comment type="caution">
    <text evidence="2">The sequence shown here is derived from an EMBL/GenBank/DDBJ whole genome shotgun (WGS) entry which is preliminary data.</text>
</comment>
<dbReference type="EMBL" id="DXCV01000061">
    <property type="protein sequence ID" value="HIY88864.1"/>
    <property type="molecule type" value="Genomic_DNA"/>
</dbReference>